<dbReference type="SUPFAM" id="SSF49464">
    <property type="entry name" value="Carboxypeptidase regulatory domain-like"/>
    <property type="match status" value="1"/>
</dbReference>
<dbReference type="PANTHER" id="PTHR30069">
    <property type="entry name" value="TONB-DEPENDENT OUTER MEMBRANE RECEPTOR"/>
    <property type="match status" value="1"/>
</dbReference>
<dbReference type="InterPro" id="IPR037066">
    <property type="entry name" value="Plug_dom_sf"/>
</dbReference>
<dbReference type="Gene3D" id="2.170.130.10">
    <property type="entry name" value="TonB-dependent receptor, plug domain"/>
    <property type="match status" value="1"/>
</dbReference>
<gene>
    <name evidence="12" type="ORF">GO988_09485</name>
</gene>
<feature type="chain" id="PRO_5029707664" evidence="10">
    <location>
        <begin position="27"/>
        <end position="1034"/>
    </location>
</feature>
<dbReference type="Pfam" id="PF14905">
    <property type="entry name" value="OMP_b-brl_3"/>
    <property type="match status" value="1"/>
</dbReference>
<accession>A0A7K1TDS0</accession>
<name>A0A7K1TDS0_9BACT</name>
<dbReference type="Gene3D" id="2.40.170.20">
    <property type="entry name" value="TonB-dependent receptor, beta-barrel domain"/>
    <property type="match status" value="1"/>
</dbReference>
<comment type="subcellular location">
    <subcellularLocation>
        <location evidence="1 8">Cell outer membrane</location>
        <topology evidence="1 8">Multi-pass membrane protein</topology>
    </subcellularLocation>
</comment>
<feature type="region of interest" description="Disordered" evidence="9">
    <location>
        <begin position="862"/>
        <end position="1034"/>
    </location>
</feature>
<evidence type="ECO:0000256" key="10">
    <source>
        <dbReference type="SAM" id="SignalP"/>
    </source>
</evidence>
<dbReference type="PANTHER" id="PTHR30069:SF29">
    <property type="entry name" value="HEMOGLOBIN AND HEMOGLOBIN-HAPTOGLOBIN-BINDING PROTEIN 1-RELATED"/>
    <property type="match status" value="1"/>
</dbReference>
<dbReference type="AlphaFoldDB" id="A0A7K1TDS0"/>
<keyword evidence="13" id="KW-1185">Reference proteome</keyword>
<evidence type="ECO:0000259" key="11">
    <source>
        <dbReference type="Pfam" id="PF14905"/>
    </source>
</evidence>
<feature type="compositionally biased region" description="Low complexity" evidence="9">
    <location>
        <begin position="1017"/>
        <end position="1028"/>
    </location>
</feature>
<keyword evidence="5 10" id="KW-0732">Signal</keyword>
<feature type="compositionally biased region" description="Low complexity" evidence="9">
    <location>
        <begin position="912"/>
        <end position="936"/>
    </location>
</feature>
<proteinExistence type="inferred from homology"/>
<organism evidence="12 13">
    <name type="scientific">Hymenobacter ginkgonis</name>
    <dbReference type="NCBI Taxonomy" id="2682976"/>
    <lineage>
        <taxon>Bacteria</taxon>
        <taxon>Pseudomonadati</taxon>
        <taxon>Bacteroidota</taxon>
        <taxon>Cytophagia</taxon>
        <taxon>Cytophagales</taxon>
        <taxon>Hymenobacteraceae</taxon>
        <taxon>Hymenobacter</taxon>
    </lineage>
</organism>
<dbReference type="GO" id="GO:0044718">
    <property type="term" value="P:siderophore transmembrane transport"/>
    <property type="evidence" value="ECO:0007669"/>
    <property type="project" value="TreeGrafter"/>
</dbReference>
<dbReference type="GO" id="GO:0015344">
    <property type="term" value="F:siderophore uptake transmembrane transporter activity"/>
    <property type="evidence" value="ECO:0007669"/>
    <property type="project" value="TreeGrafter"/>
</dbReference>
<feature type="compositionally biased region" description="Low complexity" evidence="9">
    <location>
        <begin position="974"/>
        <end position="1010"/>
    </location>
</feature>
<dbReference type="InterPro" id="IPR036942">
    <property type="entry name" value="Beta-barrel_TonB_sf"/>
</dbReference>
<dbReference type="Proteomes" id="UP000441336">
    <property type="component" value="Unassembled WGS sequence"/>
</dbReference>
<dbReference type="InterPro" id="IPR041700">
    <property type="entry name" value="OMP_b-brl_3"/>
</dbReference>
<keyword evidence="12" id="KW-0675">Receptor</keyword>
<feature type="compositionally biased region" description="Gly residues" evidence="9">
    <location>
        <begin position="880"/>
        <end position="911"/>
    </location>
</feature>
<keyword evidence="7 8" id="KW-0998">Cell outer membrane</keyword>
<dbReference type="InterPro" id="IPR008969">
    <property type="entry name" value="CarboxyPept-like_regulatory"/>
</dbReference>
<evidence type="ECO:0000256" key="3">
    <source>
        <dbReference type="ARBA" id="ARBA00022452"/>
    </source>
</evidence>
<sequence>MNFMKKSTFPTTAWLAAALAASPLLAYSQAGGRPATSAAAPTPRASGRLTGTVTDAATGKPVSYATVNVINPATNSPVNGGVCGDDGKFALPGLPAGTYRIEVSFLGYQTQVRNGIVIPAGGGNVALGTVALSASAQKLGEVVVTGKKPLIEERVDRTIYNADVDKTTQGGDATDVLKRVPLLSVDLDGNVSLRGSSNIRVLINNKPSTIAASSVADALKQIPADQIQTVEVITSPSAKYDAEGSGGIINIVTKTNNLKGGSLGINTSAGLRASNLGLNGNYRNNKFGVSLGGFGRASYNQPGSFDNSQTSVALASNTTGTTTTKAGDRTTVAQSADTRRNDAFGRYTLGLTYDFDKHNSLAGSLAYGIRNADNYQDGLLSRIGTNGGSLVANSLRDVKSTTNSNTIDASLNYTHTYQVEQRELSVLTLFSRNNQTNDFTNSVFDPSDLSKSKYVGQLGNNNDSYNEEYTGQIDYQTPTVKNQLLELGAKDIVRRVNSDYNYFYDAVLAPQAGSPSLNNSFRYRQNVTAAYATYTIGLPKGFTVKPGVRYEYTTISADFTNGLGKVTQPSIPDYGIVAPSINLSRKLENGNVLKLSYNLRIQRPSLQFLNPNVQASNPLNASAGNPELRPEKTNNFELGYSTTVKEKVNLNLTAFMRSTNNAIQTVRVPLPDSLNPNNIQGALLSTFRNAGTERAYGGSLFAGANTGKLSLNGSVDVYYAVLRNNDASTLYNSSNQGFVVNARAFGSYDLGKSYSLQLFGFYRGQQVQLQGTQSGFGIYSLSLQKSFAEKRGSIGFGAENFFTGSIRIRTDVATPYVDSYAYNGTNVPINGSVLSQNSSNVIHNLNFKINFSYRIGKLTAGDAPRRGKGVNNDDLKEGGDNGGGLGGGAELGGGGGGAGAGGAGGQGGARSGAGQRSAGAYPGAGQRPGGARPAGATDSTRRAIPADSLQQLRNQATQPDSAAGRPANTPGTMAPASTTPGVAVPATPTDSTTTRPTPSPAVKPKTSASPVGPPSPGTTSPGGITPAGSPGGRP</sequence>
<dbReference type="Gene3D" id="2.60.40.1120">
    <property type="entry name" value="Carboxypeptidase-like, regulatory domain"/>
    <property type="match status" value="1"/>
</dbReference>
<evidence type="ECO:0000256" key="4">
    <source>
        <dbReference type="ARBA" id="ARBA00022692"/>
    </source>
</evidence>
<keyword evidence="4 8" id="KW-0812">Transmembrane</keyword>
<dbReference type="PROSITE" id="PS52016">
    <property type="entry name" value="TONB_DEPENDENT_REC_3"/>
    <property type="match status" value="1"/>
</dbReference>
<comment type="similarity">
    <text evidence="8">Belongs to the TonB-dependent receptor family.</text>
</comment>
<reference evidence="12 13" key="1">
    <citation type="submission" date="2019-12" db="EMBL/GenBank/DDBJ databases">
        <title>Hymenobacter sp. HMF4947 Genome sequencing and assembly.</title>
        <authorList>
            <person name="Kang H."/>
            <person name="Cha I."/>
            <person name="Kim H."/>
            <person name="Joh K."/>
        </authorList>
    </citation>
    <scope>NUCLEOTIDE SEQUENCE [LARGE SCALE GENOMIC DNA]</scope>
    <source>
        <strain evidence="12 13">HMF4947</strain>
    </source>
</reference>
<protein>
    <submittedName>
        <fullName evidence="12">TonB-dependent receptor</fullName>
    </submittedName>
</protein>
<feature type="compositionally biased region" description="Low complexity" evidence="9">
    <location>
        <begin position="318"/>
        <end position="331"/>
    </location>
</feature>
<feature type="region of interest" description="Disordered" evidence="9">
    <location>
        <begin position="318"/>
        <end position="337"/>
    </location>
</feature>
<dbReference type="Pfam" id="PF13620">
    <property type="entry name" value="CarboxypepD_reg"/>
    <property type="match status" value="1"/>
</dbReference>
<feature type="signal peptide" evidence="10">
    <location>
        <begin position="1"/>
        <end position="26"/>
    </location>
</feature>
<feature type="domain" description="Outer membrane protein beta-barrel" evidence="11">
    <location>
        <begin position="415"/>
        <end position="821"/>
    </location>
</feature>
<dbReference type="InterPro" id="IPR039426">
    <property type="entry name" value="TonB-dep_rcpt-like"/>
</dbReference>
<evidence type="ECO:0000256" key="5">
    <source>
        <dbReference type="ARBA" id="ARBA00022729"/>
    </source>
</evidence>
<dbReference type="SUPFAM" id="SSF56935">
    <property type="entry name" value="Porins"/>
    <property type="match status" value="1"/>
</dbReference>
<evidence type="ECO:0000313" key="12">
    <source>
        <dbReference type="EMBL" id="MVN76553.1"/>
    </source>
</evidence>
<keyword evidence="6 8" id="KW-0472">Membrane</keyword>
<evidence type="ECO:0000256" key="8">
    <source>
        <dbReference type="PROSITE-ProRule" id="PRU01360"/>
    </source>
</evidence>
<feature type="compositionally biased region" description="Polar residues" evidence="9">
    <location>
        <begin position="948"/>
        <end position="960"/>
    </location>
</feature>
<comment type="caution">
    <text evidence="12">The sequence shown here is derived from an EMBL/GenBank/DDBJ whole genome shotgun (WGS) entry which is preliminary data.</text>
</comment>
<evidence type="ECO:0000256" key="2">
    <source>
        <dbReference type="ARBA" id="ARBA00022448"/>
    </source>
</evidence>
<evidence type="ECO:0000256" key="6">
    <source>
        <dbReference type="ARBA" id="ARBA00023136"/>
    </source>
</evidence>
<keyword evidence="2 8" id="KW-0813">Transport</keyword>
<dbReference type="EMBL" id="WQKZ01000002">
    <property type="protein sequence ID" value="MVN76553.1"/>
    <property type="molecule type" value="Genomic_DNA"/>
</dbReference>
<evidence type="ECO:0000256" key="9">
    <source>
        <dbReference type="SAM" id="MobiDB-lite"/>
    </source>
</evidence>
<evidence type="ECO:0000256" key="1">
    <source>
        <dbReference type="ARBA" id="ARBA00004571"/>
    </source>
</evidence>
<evidence type="ECO:0000256" key="7">
    <source>
        <dbReference type="ARBA" id="ARBA00023237"/>
    </source>
</evidence>
<evidence type="ECO:0000313" key="13">
    <source>
        <dbReference type="Proteomes" id="UP000441336"/>
    </source>
</evidence>
<keyword evidence="3 8" id="KW-1134">Transmembrane beta strand</keyword>
<dbReference type="GO" id="GO:0009279">
    <property type="term" value="C:cell outer membrane"/>
    <property type="evidence" value="ECO:0007669"/>
    <property type="project" value="UniProtKB-SubCell"/>
</dbReference>